<keyword evidence="3 6" id="KW-0808">Transferase</keyword>
<reference evidence="6 7" key="1">
    <citation type="submission" date="2019-07" db="EMBL/GenBank/DDBJ databases">
        <title>Whole genome shotgun sequence of Aeromicrobium flavum NBRC 107625.</title>
        <authorList>
            <person name="Hosoyama A."/>
            <person name="Uohara A."/>
            <person name="Ohji S."/>
            <person name="Ichikawa N."/>
        </authorList>
    </citation>
    <scope>NUCLEOTIDE SEQUENCE [LARGE SCALE GENOMIC DNA]</scope>
    <source>
        <strain evidence="6 7">NBRC 107625</strain>
    </source>
</reference>
<feature type="domain" description="Glycosyltransferase subfamily 4-like N-terminal" evidence="5">
    <location>
        <begin position="22"/>
        <end position="180"/>
    </location>
</feature>
<evidence type="ECO:0000313" key="6">
    <source>
        <dbReference type="EMBL" id="GEO89815.1"/>
    </source>
</evidence>
<dbReference type="RefSeq" id="WP_146827688.1">
    <property type="nucleotide sequence ID" value="NZ_BAAAYQ010000001.1"/>
</dbReference>
<evidence type="ECO:0000259" key="5">
    <source>
        <dbReference type="Pfam" id="PF13439"/>
    </source>
</evidence>
<evidence type="ECO:0000256" key="1">
    <source>
        <dbReference type="ARBA" id="ARBA00009481"/>
    </source>
</evidence>
<dbReference type="GO" id="GO:0016757">
    <property type="term" value="F:glycosyltransferase activity"/>
    <property type="evidence" value="ECO:0007669"/>
    <property type="project" value="UniProtKB-KW"/>
</dbReference>
<dbReference type="InterPro" id="IPR001296">
    <property type="entry name" value="Glyco_trans_1"/>
</dbReference>
<dbReference type="CDD" id="cd03811">
    <property type="entry name" value="GT4_GT28_WabH-like"/>
    <property type="match status" value="1"/>
</dbReference>
<protein>
    <submittedName>
        <fullName evidence="6">Glycosyl transferase</fullName>
    </submittedName>
</protein>
<dbReference type="AlphaFoldDB" id="A0A512HWL1"/>
<evidence type="ECO:0000256" key="3">
    <source>
        <dbReference type="ARBA" id="ARBA00022679"/>
    </source>
</evidence>
<dbReference type="PANTHER" id="PTHR12526">
    <property type="entry name" value="GLYCOSYLTRANSFERASE"/>
    <property type="match status" value="1"/>
</dbReference>
<comment type="similarity">
    <text evidence="1">Belongs to the glycosyltransferase group 1 family. Glycosyltransferase 4 subfamily.</text>
</comment>
<gene>
    <name evidence="6" type="ORF">AFL01nite_21420</name>
</gene>
<keyword evidence="7" id="KW-1185">Reference proteome</keyword>
<dbReference type="PANTHER" id="PTHR12526:SF640">
    <property type="entry name" value="COLANIC ACID BIOSYNTHESIS GLYCOSYLTRANSFERASE WCAL-RELATED"/>
    <property type="match status" value="1"/>
</dbReference>
<organism evidence="6 7">
    <name type="scientific">Aeromicrobium flavum</name>
    <dbReference type="NCBI Taxonomy" id="416568"/>
    <lineage>
        <taxon>Bacteria</taxon>
        <taxon>Bacillati</taxon>
        <taxon>Actinomycetota</taxon>
        <taxon>Actinomycetes</taxon>
        <taxon>Propionibacteriales</taxon>
        <taxon>Nocardioidaceae</taxon>
        <taxon>Aeromicrobium</taxon>
    </lineage>
</organism>
<evidence type="ECO:0000256" key="2">
    <source>
        <dbReference type="ARBA" id="ARBA00022676"/>
    </source>
</evidence>
<name>A0A512HWL1_9ACTN</name>
<dbReference type="SUPFAM" id="SSF53756">
    <property type="entry name" value="UDP-Glycosyltransferase/glycogen phosphorylase"/>
    <property type="match status" value="1"/>
</dbReference>
<dbReference type="OrthoDB" id="8878585at2"/>
<evidence type="ECO:0000313" key="7">
    <source>
        <dbReference type="Proteomes" id="UP000321769"/>
    </source>
</evidence>
<comment type="caution">
    <text evidence="6">The sequence shown here is derived from an EMBL/GenBank/DDBJ whole genome shotgun (WGS) entry which is preliminary data.</text>
</comment>
<dbReference type="EMBL" id="BJZQ01000011">
    <property type="protein sequence ID" value="GEO89815.1"/>
    <property type="molecule type" value="Genomic_DNA"/>
</dbReference>
<sequence length="389" mass="41868">MTAPAILVAHPSADLYGSDLQLLETVEAFVESGRHVVVALPGPGPLVGELRARGAEVLTMRFPVLRKSALHPLRFARLLAEVLAALPRVAALLRRLDPEFVLVNTITIPWWLAAGRAMRRPTICHVHEAEEDGAKAFRTLLALPNLLATRLIVNSRSSARALTDVLPVLRRRVEVVYNGVPGPPTVPAPARERRPDDPLALVVVGRLSPRKGIDVALEAAARLARSGIDVTLDVYGSVFEGYEWFVDDLRDLAASADLDGRVAFHGYVNPVWPALERADVVLVPSRVEPFGNTAVEALLARRALVASDTQGLAEIVTAGSTGLLAVPGDADSLAQQISTLAHDPALARRLAENGHTEALERFGTDRYRRQIREAVGLSPSRGEGTGGPR</sequence>
<dbReference type="Pfam" id="PF00534">
    <property type="entry name" value="Glycos_transf_1"/>
    <property type="match status" value="1"/>
</dbReference>
<dbReference type="Proteomes" id="UP000321769">
    <property type="component" value="Unassembled WGS sequence"/>
</dbReference>
<feature type="domain" description="Glycosyl transferase family 1" evidence="4">
    <location>
        <begin position="191"/>
        <end position="354"/>
    </location>
</feature>
<dbReference type="Gene3D" id="3.40.50.2000">
    <property type="entry name" value="Glycogen Phosphorylase B"/>
    <property type="match status" value="2"/>
</dbReference>
<keyword evidence="2" id="KW-0328">Glycosyltransferase</keyword>
<accession>A0A512HWL1</accession>
<proteinExistence type="inferred from homology"/>
<dbReference type="InterPro" id="IPR028098">
    <property type="entry name" value="Glyco_trans_4-like_N"/>
</dbReference>
<dbReference type="Pfam" id="PF13439">
    <property type="entry name" value="Glyco_transf_4"/>
    <property type="match status" value="1"/>
</dbReference>
<evidence type="ECO:0000259" key="4">
    <source>
        <dbReference type="Pfam" id="PF00534"/>
    </source>
</evidence>